<dbReference type="EMBL" id="LN831789">
    <property type="protein sequence ID" value="CQR59452.1"/>
    <property type="molecule type" value="Genomic_DNA"/>
</dbReference>
<evidence type="ECO:0000313" key="2">
    <source>
        <dbReference type="Proteomes" id="UP000035016"/>
    </source>
</evidence>
<reference evidence="2" key="1">
    <citation type="submission" date="2015-02" db="EMBL/GenBank/DDBJ databases">
        <authorList>
            <person name="Gomez-Escribano P.J."/>
        </authorList>
    </citation>
    <scope>NUCLEOTIDE SEQUENCE [LARGE SCALE GENOMIC DNA]</scope>
    <source>
        <strain evidence="2">C34 (DSM 42122 / NRRL B-24963)</strain>
        <plasmid evidence="2">pSLE2</plasmid>
    </source>
</reference>
<dbReference type="AlphaFoldDB" id="A0A0F7VQ11"/>
<accession>A0A0F7VQ11</accession>
<dbReference type="KEGG" id="sle:sle2_151"/>
<evidence type="ECO:0000313" key="1">
    <source>
        <dbReference type="EMBL" id="CQR59452.1"/>
    </source>
</evidence>
<proteinExistence type="predicted"/>
<protein>
    <submittedName>
        <fullName evidence="1">Uncharacterized protein</fullName>
    </submittedName>
</protein>
<dbReference type="Proteomes" id="UP000035016">
    <property type="component" value="Plasmid pSLE2"/>
</dbReference>
<keyword evidence="1" id="KW-0614">Plasmid</keyword>
<gene>
    <name evidence="1" type="primary">sle2_151</name>
</gene>
<organism evidence="1 2">
    <name type="scientific">Streptomyces leeuwenhoekii</name>
    <dbReference type="NCBI Taxonomy" id="1437453"/>
    <lineage>
        <taxon>Bacteria</taxon>
        <taxon>Bacillati</taxon>
        <taxon>Actinomycetota</taxon>
        <taxon>Actinomycetes</taxon>
        <taxon>Kitasatosporales</taxon>
        <taxon>Streptomycetaceae</taxon>
        <taxon>Streptomyces</taxon>
    </lineage>
</organism>
<geneLocation type="plasmid" evidence="1 2">
    <name>pSLE2</name>
</geneLocation>
<name>A0A0F7VQ11_STRLW</name>
<sequence>MVRYVAVLPAEKITDPFVQDAAGTPAVLGEITGLIAPVAAGPGVVLSAASGTKVAAVICAADHDALISA</sequence>